<dbReference type="SMART" id="SM00028">
    <property type="entry name" value="TPR"/>
    <property type="match status" value="6"/>
</dbReference>
<keyword evidence="7" id="KW-0472">Membrane</keyword>
<dbReference type="STRING" id="915059.NH26_10885"/>
<dbReference type="InterPro" id="IPR051476">
    <property type="entry name" value="Bac_ResReg_Asp_Phosphatase"/>
</dbReference>
<protein>
    <recommendedName>
        <fullName evidence="8">PPM-type phosphatase domain-containing protein</fullName>
    </recommendedName>
</protein>
<evidence type="ECO:0000259" key="8">
    <source>
        <dbReference type="Pfam" id="PF07228"/>
    </source>
</evidence>
<keyword evidence="3" id="KW-0677">Repeat</keyword>
<feature type="repeat" description="TPR" evidence="6">
    <location>
        <begin position="310"/>
        <end position="343"/>
    </location>
</feature>
<feature type="repeat" description="TPR" evidence="6">
    <location>
        <begin position="189"/>
        <end position="222"/>
    </location>
</feature>
<dbReference type="SUPFAM" id="SSF48452">
    <property type="entry name" value="TPR-like"/>
    <property type="match status" value="2"/>
</dbReference>
<comment type="similarity">
    <text evidence="5">Belongs to the Rap family.</text>
</comment>
<dbReference type="Gene3D" id="3.60.40.10">
    <property type="entry name" value="PPM-type phosphatase domain"/>
    <property type="match status" value="1"/>
</dbReference>
<dbReference type="PANTHER" id="PTHR46630:SF1">
    <property type="entry name" value="TETRATRICOPEPTIDE REPEAT PROTEIN 29"/>
    <property type="match status" value="1"/>
</dbReference>
<evidence type="ECO:0000256" key="5">
    <source>
        <dbReference type="ARBA" id="ARBA00038253"/>
    </source>
</evidence>
<comment type="caution">
    <text evidence="9">The sequence shown here is derived from an EMBL/GenBank/DDBJ whole genome shotgun (WGS) entry which is preliminary data.</text>
</comment>
<keyword evidence="10" id="KW-1185">Reference proteome</keyword>
<organism evidence="9 10">
    <name type="scientific">Flammeovirga pacifica</name>
    <dbReference type="NCBI Taxonomy" id="915059"/>
    <lineage>
        <taxon>Bacteria</taxon>
        <taxon>Pseudomonadati</taxon>
        <taxon>Bacteroidota</taxon>
        <taxon>Cytophagia</taxon>
        <taxon>Cytophagales</taxon>
        <taxon>Flammeovirgaceae</taxon>
        <taxon>Flammeovirga</taxon>
    </lineage>
</organism>
<keyword evidence="7" id="KW-1133">Transmembrane helix</keyword>
<comment type="subcellular location">
    <subcellularLocation>
        <location evidence="1">Cytoplasm</location>
    </subcellularLocation>
</comment>
<evidence type="ECO:0000256" key="4">
    <source>
        <dbReference type="ARBA" id="ARBA00022803"/>
    </source>
</evidence>
<evidence type="ECO:0000313" key="9">
    <source>
        <dbReference type="EMBL" id="OHX66824.1"/>
    </source>
</evidence>
<accession>A0A1S1Z0M3</accession>
<dbReference type="GO" id="GO:0005737">
    <property type="term" value="C:cytoplasm"/>
    <property type="evidence" value="ECO:0007669"/>
    <property type="project" value="UniProtKB-SubCell"/>
</dbReference>
<dbReference type="InterPro" id="IPR011990">
    <property type="entry name" value="TPR-like_helical_dom_sf"/>
</dbReference>
<gene>
    <name evidence="9" type="ORF">NH26_10885</name>
</gene>
<proteinExistence type="inferred from homology"/>
<keyword evidence="7" id="KW-0812">Transmembrane</keyword>
<evidence type="ECO:0000256" key="1">
    <source>
        <dbReference type="ARBA" id="ARBA00004496"/>
    </source>
</evidence>
<feature type="domain" description="PPM-type phosphatase" evidence="8">
    <location>
        <begin position="564"/>
        <end position="761"/>
    </location>
</feature>
<evidence type="ECO:0000256" key="7">
    <source>
        <dbReference type="SAM" id="Phobius"/>
    </source>
</evidence>
<dbReference type="InterPro" id="IPR036457">
    <property type="entry name" value="PPM-type-like_dom_sf"/>
</dbReference>
<dbReference type="Pfam" id="PF13424">
    <property type="entry name" value="TPR_12"/>
    <property type="match status" value="2"/>
</dbReference>
<evidence type="ECO:0000313" key="10">
    <source>
        <dbReference type="Proteomes" id="UP000179797"/>
    </source>
</evidence>
<keyword evidence="2" id="KW-0963">Cytoplasm</keyword>
<evidence type="ECO:0000256" key="6">
    <source>
        <dbReference type="PROSITE-ProRule" id="PRU00339"/>
    </source>
</evidence>
<dbReference type="Gene3D" id="1.25.40.10">
    <property type="entry name" value="Tetratricopeptide repeat domain"/>
    <property type="match status" value="3"/>
</dbReference>
<dbReference type="AlphaFoldDB" id="A0A1S1Z0M3"/>
<feature type="transmembrane region" description="Helical" evidence="7">
    <location>
        <begin position="469"/>
        <end position="490"/>
    </location>
</feature>
<dbReference type="InterPro" id="IPR019734">
    <property type="entry name" value="TPR_rpt"/>
</dbReference>
<dbReference type="PROSITE" id="PS50005">
    <property type="entry name" value="TPR"/>
    <property type="match status" value="3"/>
</dbReference>
<dbReference type="PANTHER" id="PTHR46630">
    <property type="entry name" value="TETRATRICOPEPTIDE REPEAT PROTEIN 29"/>
    <property type="match status" value="1"/>
</dbReference>
<reference evidence="9 10" key="1">
    <citation type="journal article" date="2012" name="Int. J. Syst. Evol. Microbiol.">
        <title>Flammeovirga pacifica sp. nov., isolated from deep-sea sediment.</title>
        <authorList>
            <person name="Xu H."/>
            <person name="Fu Y."/>
            <person name="Yang N."/>
            <person name="Ding Z."/>
            <person name="Lai Q."/>
            <person name="Zeng R."/>
        </authorList>
    </citation>
    <scope>NUCLEOTIDE SEQUENCE [LARGE SCALE GENOMIC DNA]</scope>
    <source>
        <strain evidence="10">DSM 24597 / LMG 26175 / WPAGA1</strain>
    </source>
</reference>
<dbReference type="InterPro" id="IPR001932">
    <property type="entry name" value="PPM-type_phosphatase-like_dom"/>
</dbReference>
<dbReference type="Pfam" id="PF07228">
    <property type="entry name" value="SpoIIE"/>
    <property type="match status" value="1"/>
</dbReference>
<dbReference type="Proteomes" id="UP000179797">
    <property type="component" value="Unassembled WGS sequence"/>
</dbReference>
<feature type="transmembrane region" description="Helical" evidence="7">
    <location>
        <begin position="21"/>
        <end position="44"/>
    </location>
</feature>
<evidence type="ECO:0000256" key="3">
    <source>
        <dbReference type="ARBA" id="ARBA00022737"/>
    </source>
</evidence>
<dbReference type="EMBL" id="JRYR02000001">
    <property type="protein sequence ID" value="OHX66824.1"/>
    <property type="molecule type" value="Genomic_DNA"/>
</dbReference>
<feature type="repeat" description="TPR" evidence="6">
    <location>
        <begin position="229"/>
        <end position="262"/>
    </location>
</feature>
<sequence length="768" mass="89798">MVKDWSKLRSILYFCINKLTQLLLLSVLKYLFQISIAIICLIIATSCTNETPPLSEQVEIIEHNNYLELDSVNNEIVRLFNERRYDSSIILSHIGLQIARENNLKKELGIFYHFLTKSLYKNKQYKKGQTEGLKAIKWLKKQKDIPYSGDIYITLARNSRYLNQYDSAIYFYKESIKYLEINDDFIGMSIAYNNIGATYKIKGDYTEALTYYLKDLELNKLHNQKLDQAIASNNIGQIMLINRDYDKALNYFNQAEEINRELNNPKGIALANSNIGSVYHLMEKFDESLQFFFTALTTYDTLDRSDYRIAETMTNIGNAYLQKNDLSNAIIYIDKALKINKKIKNTRGEMKSLYLKGECLFHTKKYSSALSLLYRAEKYYSQSSHYKIEHLNTLSLIHKCLSASKNFRLAYHYQSNWNELYKEINGNKNRAKIADLNQKYETSEKELLIEKLHKDQLIKEQKIRYQNKISIFLLLLSIILFTFIIFIVFIQKKKKKTHNLIKEQNIEITSIHTELLDSLRLARRIQYSLISISDKVKEVIPEHFIFWHPMHEVSGDVYHFEYKDNRLYVTLMDCTGHGAPASLMATLCIKTLNDIITDGAIHPDTILEELDYRMKDENSLEQSLSGVDASIIIYNFDTETIEFSGARRPVYFIDNEGRNHIKGTKRSICDTLINDAIPFERHTKKLTSDTRVYLYSDGFADQFGGPNNKKFKEPKLRNKLFEINELPLEQQQDLLTDTYWSWRKPSNKKENRATDDTLVLGFNFKINS</sequence>
<keyword evidence="4 6" id="KW-0802">TPR repeat</keyword>
<evidence type="ECO:0000256" key="2">
    <source>
        <dbReference type="ARBA" id="ARBA00022490"/>
    </source>
</evidence>
<name>A0A1S1Z0M3_FLAPC</name>